<evidence type="ECO:0000313" key="5">
    <source>
        <dbReference type="Proteomes" id="UP001500945"/>
    </source>
</evidence>
<evidence type="ECO:0000256" key="2">
    <source>
        <dbReference type="ARBA" id="ARBA00022679"/>
    </source>
</evidence>
<dbReference type="Proteomes" id="UP001500945">
    <property type="component" value="Unassembled WGS sequence"/>
</dbReference>
<organism evidence="4 5">
    <name type="scientific">Fodinibacter luteus</name>
    <dbReference type="NCBI Taxonomy" id="552064"/>
    <lineage>
        <taxon>Bacteria</taxon>
        <taxon>Bacillati</taxon>
        <taxon>Actinomycetota</taxon>
        <taxon>Actinomycetes</taxon>
        <taxon>Micrococcales</taxon>
        <taxon>Intrasporangiaceae</taxon>
        <taxon>Fodinibacter (ex Wang et al. 2009)</taxon>
    </lineage>
</organism>
<keyword evidence="1" id="KW-0328">Glycosyltransferase</keyword>
<sequence>MTTVHVVVPAGVGDPSRPSGGNTYDRTVCAGLSGRGWDVRQREVPGRWPRADAAARAKLAAVLTGIPDGSLVLLDGLVACAVPEVLVPERRRLRLVVVVHLPLGHDPVLGEGAAEGAVRRERERAVLHAAVAVVATSAWTRAWLLTAYRLAPDRVCVVAPGVDPAHLMPGCEPGLHLLCVGVVSAAKGHDVLLAALADVADLEWTCRCVGSVAVDPAFASRVRARAGATGLTDRVTFTGPRVGEDLATVYAAADLVLAPSRTESYGMVVTEALARGVPVVGSDVGGLPEALGRARGGRRPGILVAPGDPAALAAALDRWLTDAGVRRDLRLAARARRATLADWTHTTDRLSGVLSVVAR</sequence>
<dbReference type="Gene3D" id="3.40.50.2000">
    <property type="entry name" value="Glycogen Phosphorylase B"/>
    <property type="match status" value="2"/>
</dbReference>
<dbReference type="Pfam" id="PF13692">
    <property type="entry name" value="Glyco_trans_1_4"/>
    <property type="match status" value="1"/>
</dbReference>
<reference evidence="5" key="1">
    <citation type="journal article" date="2019" name="Int. J. Syst. Evol. Microbiol.">
        <title>The Global Catalogue of Microorganisms (GCM) 10K type strain sequencing project: providing services to taxonomists for standard genome sequencing and annotation.</title>
        <authorList>
            <consortium name="The Broad Institute Genomics Platform"/>
            <consortium name="The Broad Institute Genome Sequencing Center for Infectious Disease"/>
            <person name="Wu L."/>
            <person name="Ma J."/>
        </authorList>
    </citation>
    <scope>NUCLEOTIDE SEQUENCE [LARGE SCALE GENOMIC DNA]</scope>
    <source>
        <strain evidence="5">JCM 17809</strain>
    </source>
</reference>
<proteinExistence type="predicted"/>
<evidence type="ECO:0000256" key="1">
    <source>
        <dbReference type="ARBA" id="ARBA00022676"/>
    </source>
</evidence>
<keyword evidence="5" id="KW-1185">Reference proteome</keyword>
<keyword evidence="2" id="KW-0808">Transferase</keyword>
<evidence type="ECO:0000259" key="3">
    <source>
        <dbReference type="Pfam" id="PF13439"/>
    </source>
</evidence>
<gene>
    <name evidence="4" type="ORF">GCM10023168_36140</name>
</gene>
<dbReference type="PANTHER" id="PTHR12526:SF510">
    <property type="entry name" value="D-INOSITOL 3-PHOSPHATE GLYCOSYLTRANSFERASE"/>
    <property type="match status" value="1"/>
</dbReference>
<dbReference type="RefSeq" id="WP_345208609.1">
    <property type="nucleotide sequence ID" value="NZ_BAABGM010000026.1"/>
</dbReference>
<protein>
    <submittedName>
        <fullName evidence="4">Glycosyltransferase family 4 protein</fullName>
    </submittedName>
</protein>
<dbReference type="SUPFAM" id="SSF53756">
    <property type="entry name" value="UDP-Glycosyltransferase/glycogen phosphorylase"/>
    <property type="match status" value="1"/>
</dbReference>
<dbReference type="PANTHER" id="PTHR12526">
    <property type="entry name" value="GLYCOSYLTRANSFERASE"/>
    <property type="match status" value="1"/>
</dbReference>
<comment type="caution">
    <text evidence="4">The sequence shown here is derived from an EMBL/GenBank/DDBJ whole genome shotgun (WGS) entry which is preliminary data.</text>
</comment>
<evidence type="ECO:0000313" key="4">
    <source>
        <dbReference type="EMBL" id="GAA4413321.1"/>
    </source>
</evidence>
<name>A0ABP8KQZ5_9MICO</name>
<dbReference type="EMBL" id="BAABGM010000026">
    <property type="protein sequence ID" value="GAA4413321.1"/>
    <property type="molecule type" value="Genomic_DNA"/>
</dbReference>
<feature type="domain" description="Glycosyltransferase subfamily 4-like N-terminal" evidence="3">
    <location>
        <begin position="84"/>
        <end position="165"/>
    </location>
</feature>
<dbReference type="CDD" id="cd03801">
    <property type="entry name" value="GT4_PimA-like"/>
    <property type="match status" value="1"/>
</dbReference>
<accession>A0ABP8KQZ5</accession>
<dbReference type="Pfam" id="PF13439">
    <property type="entry name" value="Glyco_transf_4"/>
    <property type="match status" value="1"/>
</dbReference>
<dbReference type="InterPro" id="IPR028098">
    <property type="entry name" value="Glyco_trans_4-like_N"/>
</dbReference>